<evidence type="ECO:0000313" key="2">
    <source>
        <dbReference type="Proteomes" id="UP000259328"/>
    </source>
</evidence>
<dbReference type="EMBL" id="LS991953">
    <property type="protein sequence ID" value="SYV92524.1"/>
    <property type="molecule type" value="Genomic_DNA"/>
</dbReference>
<feature type="non-terminal residue" evidence="1">
    <location>
        <position position="45"/>
    </location>
</feature>
<evidence type="ECO:0000313" key="1">
    <source>
        <dbReference type="EMBL" id="SYV92524.1"/>
    </source>
</evidence>
<reference evidence="2" key="1">
    <citation type="submission" date="2018-06" db="EMBL/GenBank/DDBJ databases">
        <authorList>
            <consortium name="Pathogen Informatics"/>
        </authorList>
    </citation>
    <scope>NUCLEOTIDE SEQUENCE [LARGE SCALE GENOMIC DNA]</scope>
    <source>
        <strain evidence="2">NCTC10124</strain>
    </source>
</reference>
<dbReference type="Proteomes" id="UP000259328">
    <property type="component" value="Chromosome"/>
</dbReference>
<proteinExistence type="predicted"/>
<name>A0A3B0PGK2_MYCSY</name>
<gene>
    <name evidence="1" type="ORF">NCTC10124_00248</name>
</gene>
<organism evidence="1 2">
    <name type="scientific">Mycoplasmopsis synoviae</name>
    <name type="common">Mycoplasma synoviae</name>
    <dbReference type="NCBI Taxonomy" id="2109"/>
    <lineage>
        <taxon>Bacteria</taxon>
        <taxon>Bacillati</taxon>
        <taxon>Mycoplasmatota</taxon>
        <taxon>Mycoplasmoidales</taxon>
        <taxon>Metamycoplasmataceae</taxon>
        <taxon>Mycoplasmopsis</taxon>
    </lineage>
</organism>
<dbReference type="AlphaFoldDB" id="A0A3B0PGK2"/>
<protein>
    <submittedName>
        <fullName evidence="1">Uncharacterized protein</fullName>
    </submittedName>
</protein>
<accession>A0A3B0PGK2</accession>
<sequence length="45" mass="5497">MVKNISKFIYQFNPYGQLYDDEAAQKQDFDLIEHLYGRLDKKINW</sequence>